<dbReference type="SUPFAM" id="SSF48452">
    <property type="entry name" value="TPR-like"/>
    <property type="match status" value="1"/>
</dbReference>
<feature type="domain" description="Autotransporter" evidence="3">
    <location>
        <begin position="260"/>
        <end position="370"/>
    </location>
</feature>
<feature type="signal peptide" evidence="2">
    <location>
        <begin position="1"/>
        <end position="21"/>
    </location>
</feature>
<comment type="caution">
    <text evidence="4">The sequence shown here is derived from an EMBL/GenBank/DDBJ whole genome shotgun (WGS) entry which is preliminary data.</text>
</comment>
<gene>
    <name evidence="4" type="ORF">HMPREF9696_00202</name>
</gene>
<dbReference type="Proteomes" id="UP000001095">
    <property type="component" value="Unassembled WGS sequence"/>
</dbReference>
<dbReference type="EMBL" id="AGWY01000001">
    <property type="protein sequence ID" value="EKS42659.1"/>
    <property type="molecule type" value="Genomic_DNA"/>
</dbReference>
<dbReference type="InterPro" id="IPR011990">
    <property type="entry name" value="TPR-like_helical_dom_sf"/>
</dbReference>
<evidence type="ECO:0000313" key="5">
    <source>
        <dbReference type="Proteomes" id="UP000001095"/>
    </source>
</evidence>
<feature type="chain" id="PRO_5003919892" description="Autotransporter domain-containing protein" evidence="2">
    <location>
        <begin position="22"/>
        <end position="440"/>
    </location>
</feature>
<evidence type="ECO:0000256" key="2">
    <source>
        <dbReference type="SAM" id="SignalP"/>
    </source>
</evidence>
<evidence type="ECO:0000259" key="3">
    <source>
        <dbReference type="Pfam" id="PF03797"/>
    </source>
</evidence>
<reference evidence="4 5" key="1">
    <citation type="submission" date="2012-04" db="EMBL/GenBank/DDBJ databases">
        <title>The Genome Sequence of Afipia clevelandensis ATCC 49720.</title>
        <authorList>
            <consortium name="The Broad Institute Genome Sequencing Platform"/>
            <person name="Earl A."/>
            <person name="Ward D."/>
            <person name="Feldgarden M."/>
            <person name="Gevers D."/>
            <person name="Huys G."/>
            <person name="Walker B."/>
            <person name="Young S.K."/>
            <person name="Zeng Q."/>
            <person name="Gargeya S."/>
            <person name="Fitzgerald M."/>
            <person name="Haas B."/>
            <person name="Abouelleil A."/>
            <person name="Alvarado L."/>
            <person name="Arachchi H.M."/>
            <person name="Berlin A."/>
            <person name="Chapman S.B."/>
            <person name="Goldberg J."/>
            <person name="Griggs A."/>
            <person name="Gujja S."/>
            <person name="Hansen M."/>
            <person name="Howarth C."/>
            <person name="Imamovic A."/>
            <person name="Larimer J."/>
            <person name="McCowen C."/>
            <person name="Montmayeur A."/>
            <person name="Murphy C."/>
            <person name="Neiman D."/>
            <person name="Pearson M."/>
            <person name="Priest M."/>
            <person name="Roberts A."/>
            <person name="Saif S."/>
            <person name="Shea T."/>
            <person name="Sisk P."/>
            <person name="Sykes S."/>
            <person name="Wortman J."/>
            <person name="Nusbaum C."/>
            <person name="Birren B."/>
        </authorList>
    </citation>
    <scope>NUCLEOTIDE SEQUENCE [LARGE SCALE GENOMIC DNA]</scope>
    <source>
        <strain evidence="4 5">ATCC 49720</strain>
    </source>
</reference>
<dbReference type="InterPro" id="IPR005546">
    <property type="entry name" value="Autotransporte_beta"/>
</dbReference>
<dbReference type="PATRIC" id="fig|883079.3.peg.210"/>
<sequence length="440" mass="48954">MQAVSASSIFAVCALVFFAPAQDARAQDASEQQNLFQQMVRNPGNHEVTFAYVKVATARGDYEAAIGALERLLFYNPRLTRVKYELGALYFRLGSYEMAKRYFKEALASPDIDPVTKERVETYLPDTEKQLQPSRFSGFAQTGIRSQSNASFAPGNGILRFGGQDLALLPTAQRKSDINWFGLVGLSHDYDLQNQRGDILETRAVGYLTEQSRLKDLNVGTFEISFGPRLALAPELLPGVTVKPYVVGGNTWLGGVSYFSTAGVGIGMKVPVNDRFSFGPDFEWRRADFRTTDPVAGFGSSDWYTGGLSANWNIAQQIRLDARGLYRRGDAALASQSFDQWALEAALTLEFAPPFVWMSRNWSIAPFARWIDTRFDAANPLIDPFTVRSDRQWSVGALFNAPITRNFGLSAAVQYDKTDSSLPNYRLDNFSVMFGPTARF</sequence>
<dbReference type="PROSITE" id="PS50005">
    <property type="entry name" value="TPR"/>
    <property type="match status" value="1"/>
</dbReference>
<keyword evidence="1" id="KW-0802">TPR repeat</keyword>
<dbReference type="SUPFAM" id="SSF56935">
    <property type="entry name" value="Porins"/>
    <property type="match status" value="1"/>
</dbReference>
<organism evidence="4 5">
    <name type="scientific">Afipia clevelandensis ATCC 49720</name>
    <dbReference type="NCBI Taxonomy" id="883079"/>
    <lineage>
        <taxon>Bacteria</taxon>
        <taxon>Pseudomonadati</taxon>
        <taxon>Pseudomonadota</taxon>
        <taxon>Alphaproteobacteria</taxon>
        <taxon>Hyphomicrobiales</taxon>
        <taxon>Nitrobacteraceae</taxon>
        <taxon>Afipia</taxon>
    </lineage>
</organism>
<protein>
    <recommendedName>
        <fullName evidence="3">Autotransporter domain-containing protein</fullName>
    </recommendedName>
</protein>
<proteinExistence type="predicted"/>
<keyword evidence="5" id="KW-1185">Reference proteome</keyword>
<name>K8PPB4_9BRAD</name>
<keyword evidence="2" id="KW-0732">Signal</keyword>
<evidence type="ECO:0000313" key="4">
    <source>
        <dbReference type="EMBL" id="EKS42659.1"/>
    </source>
</evidence>
<evidence type="ECO:0000256" key="1">
    <source>
        <dbReference type="PROSITE-ProRule" id="PRU00339"/>
    </source>
</evidence>
<dbReference type="Pfam" id="PF03797">
    <property type="entry name" value="Autotransporter"/>
    <property type="match status" value="1"/>
</dbReference>
<dbReference type="OrthoDB" id="7812878at2"/>
<dbReference type="InterPro" id="IPR019734">
    <property type="entry name" value="TPR_rpt"/>
</dbReference>
<dbReference type="Gene3D" id="1.25.40.10">
    <property type="entry name" value="Tetratricopeptide repeat domain"/>
    <property type="match status" value="1"/>
</dbReference>
<dbReference type="RefSeq" id="WP_002711068.1">
    <property type="nucleotide sequence ID" value="NZ_KB375281.1"/>
</dbReference>
<accession>K8PPB4</accession>
<feature type="repeat" description="TPR" evidence="1">
    <location>
        <begin position="80"/>
        <end position="113"/>
    </location>
</feature>
<dbReference type="AlphaFoldDB" id="K8PPB4"/>
<dbReference type="HOGENOM" id="CLU_601083_0_0_5"/>